<dbReference type="Proteomes" id="UP001168613">
    <property type="component" value="Unassembled WGS sequence"/>
</dbReference>
<organism evidence="2 3">
    <name type="scientific">Alcaligenes endophyticus</name>
    <dbReference type="NCBI Taxonomy" id="1929088"/>
    <lineage>
        <taxon>Bacteria</taxon>
        <taxon>Pseudomonadati</taxon>
        <taxon>Pseudomonadota</taxon>
        <taxon>Betaproteobacteria</taxon>
        <taxon>Burkholderiales</taxon>
        <taxon>Alcaligenaceae</taxon>
        <taxon>Alcaligenes</taxon>
    </lineage>
</organism>
<protein>
    <submittedName>
        <fullName evidence="2">YncE family protein</fullName>
    </submittedName>
</protein>
<dbReference type="RefSeq" id="WP_266123615.1">
    <property type="nucleotide sequence ID" value="NZ_JAJHNU010000004.1"/>
</dbReference>
<dbReference type="PANTHER" id="PTHR47197">
    <property type="entry name" value="PROTEIN NIRF"/>
    <property type="match status" value="1"/>
</dbReference>
<dbReference type="PANTHER" id="PTHR47197:SF3">
    <property type="entry name" value="DIHYDRO-HEME D1 DEHYDROGENASE"/>
    <property type="match status" value="1"/>
</dbReference>
<evidence type="ECO:0000313" key="2">
    <source>
        <dbReference type="EMBL" id="MDN4122154.1"/>
    </source>
</evidence>
<proteinExistence type="predicted"/>
<feature type="chain" id="PRO_5045959101" evidence="1">
    <location>
        <begin position="37"/>
        <end position="467"/>
    </location>
</feature>
<name>A0ABT8ELJ8_9BURK</name>
<dbReference type="SUPFAM" id="SSF50974">
    <property type="entry name" value="Nitrous oxide reductase, N-terminal domain"/>
    <property type="match status" value="1"/>
</dbReference>
<sequence length="467" mass="49269">MMQINVNCRNSKKTTWLKQTGLALAALSLSINAAYAAATFDQPDSHFNGTVNAMGVHYAGDQVNINGRAFTPGQEIILLQNGHVLTEKALKADDKGNFSTTITLPADAKSGQHAIVVQAAEPSTAAVFKLKVSTKFPQSGQDKFDITTESLVPGVYQSAYSPKSNAIFVTSAVGRPPVRESQLLKVDPNTLKITASAKPAAQQDRDDGQVQAVYGVGVDDEHGTVWVTNTRSNTVAVYKQADLSLVKQFENGAAPHARDVVIDSNKQRAYVSTPGAPTVAVFDTKTLKALPAIELLSAGYERPSPLSLALDAEGGKLYTVSMNTNELFAVDLNKNETAVFALPGALSASGVAIDAKRGHAYVASQGSDNILIVDTKQGKVLHDIEIGAGALNVVFDPTTDVAYAVSRGAGTLTVIQPDGNILANLNLGSMPNHVSLDGQGNVYAVTKAQGKDDSLGGDRISRIQLKK</sequence>
<evidence type="ECO:0000313" key="3">
    <source>
        <dbReference type="Proteomes" id="UP001168613"/>
    </source>
</evidence>
<gene>
    <name evidence="2" type="ORF">LMS43_12740</name>
</gene>
<dbReference type="InterPro" id="IPR015943">
    <property type="entry name" value="WD40/YVTN_repeat-like_dom_sf"/>
</dbReference>
<dbReference type="EMBL" id="JAJHNU010000004">
    <property type="protein sequence ID" value="MDN4122154.1"/>
    <property type="molecule type" value="Genomic_DNA"/>
</dbReference>
<feature type="signal peptide" evidence="1">
    <location>
        <begin position="1"/>
        <end position="36"/>
    </location>
</feature>
<dbReference type="InterPro" id="IPR011045">
    <property type="entry name" value="N2O_reductase_N"/>
</dbReference>
<keyword evidence="3" id="KW-1185">Reference proteome</keyword>
<evidence type="ECO:0000256" key="1">
    <source>
        <dbReference type="SAM" id="SignalP"/>
    </source>
</evidence>
<comment type="caution">
    <text evidence="2">The sequence shown here is derived from an EMBL/GenBank/DDBJ whole genome shotgun (WGS) entry which is preliminary data.</text>
</comment>
<reference evidence="2" key="1">
    <citation type="submission" date="2021-11" db="EMBL/GenBank/DDBJ databases">
        <title>Draft genome sequence of Alcaligenes endophyticus type strain CCUG 75668T.</title>
        <authorList>
            <person name="Salva-Serra F."/>
            <person name="Duran R.E."/>
            <person name="Seeger M."/>
            <person name="Moore E.R.B."/>
            <person name="Jaen-Luchoro D."/>
        </authorList>
    </citation>
    <scope>NUCLEOTIDE SEQUENCE</scope>
    <source>
        <strain evidence="2">CCUG 75668</strain>
    </source>
</reference>
<accession>A0ABT8ELJ8</accession>
<keyword evidence="1" id="KW-0732">Signal</keyword>
<dbReference type="InterPro" id="IPR051200">
    <property type="entry name" value="Host-pathogen_enzymatic-act"/>
</dbReference>
<dbReference type="Gene3D" id="2.130.10.10">
    <property type="entry name" value="YVTN repeat-like/Quinoprotein amine dehydrogenase"/>
    <property type="match status" value="1"/>
</dbReference>